<keyword evidence="3" id="KW-1185">Reference proteome</keyword>
<feature type="domain" description="VOC" evidence="1">
    <location>
        <begin position="3"/>
        <end position="131"/>
    </location>
</feature>
<accession>A0A4R2R4P6</accession>
<proteinExistence type="predicted"/>
<sequence>MSKPVTVAMPIADRRVSYAFYGAGLGFSLPGELEEDGVPEPLQVRLGEQLHVALIPTGGFGWVVGGRTVAAPGQHECIITLSLATQAGVDELIAKARAAGADIVTEPEQQAWGYAAAFADPDGHIWQIMVDEAS</sequence>
<dbReference type="RefSeq" id="WP_132875310.1">
    <property type="nucleotide sequence ID" value="NZ_SLXQ01000001.1"/>
</dbReference>
<organism evidence="2 3">
    <name type="scientific">Tamaricihabitans halophyticus</name>
    <dbReference type="NCBI Taxonomy" id="1262583"/>
    <lineage>
        <taxon>Bacteria</taxon>
        <taxon>Bacillati</taxon>
        <taxon>Actinomycetota</taxon>
        <taxon>Actinomycetes</taxon>
        <taxon>Pseudonocardiales</taxon>
        <taxon>Pseudonocardiaceae</taxon>
        <taxon>Tamaricihabitans</taxon>
    </lineage>
</organism>
<dbReference type="PROSITE" id="PS51819">
    <property type="entry name" value="VOC"/>
    <property type="match status" value="1"/>
</dbReference>
<dbReference type="InterPro" id="IPR029068">
    <property type="entry name" value="Glyas_Bleomycin-R_OHBP_Dase"/>
</dbReference>
<name>A0A4R2R4P6_9PSEU</name>
<reference evidence="2 3" key="1">
    <citation type="submission" date="2019-03" db="EMBL/GenBank/DDBJ databases">
        <title>Genomic Encyclopedia of Type Strains, Phase IV (KMG-IV): sequencing the most valuable type-strain genomes for metagenomic binning, comparative biology and taxonomic classification.</title>
        <authorList>
            <person name="Goeker M."/>
        </authorList>
    </citation>
    <scope>NUCLEOTIDE SEQUENCE [LARGE SCALE GENOMIC DNA]</scope>
    <source>
        <strain evidence="2 3">DSM 45765</strain>
    </source>
</reference>
<evidence type="ECO:0000259" key="1">
    <source>
        <dbReference type="PROSITE" id="PS51819"/>
    </source>
</evidence>
<evidence type="ECO:0000313" key="3">
    <source>
        <dbReference type="Proteomes" id="UP000294911"/>
    </source>
</evidence>
<dbReference type="OrthoDB" id="9798430at2"/>
<dbReference type="InterPro" id="IPR037523">
    <property type="entry name" value="VOC_core"/>
</dbReference>
<dbReference type="PANTHER" id="PTHR36503">
    <property type="entry name" value="BLR2520 PROTEIN"/>
    <property type="match status" value="1"/>
</dbReference>
<gene>
    <name evidence="2" type="ORF">EV191_101695</name>
</gene>
<protein>
    <recommendedName>
        <fullName evidence="1">VOC domain-containing protein</fullName>
    </recommendedName>
</protein>
<dbReference type="PANTHER" id="PTHR36503:SF2">
    <property type="entry name" value="BLR2408 PROTEIN"/>
    <property type="match status" value="1"/>
</dbReference>
<evidence type="ECO:0000313" key="2">
    <source>
        <dbReference type="EMBL" id="TCP56749.1"/>
    </source>
</evidence>
<dbReference type="SUPFAM" id="SSF54593">
    <property type="entry name" value="Glyoxalase/Bleomycin resistance protein/Dihydroxybiphenyl dioxygenase"/>
    <property type="match status" value="1"/>
</dbReference>
<dbReference type="AlphaFoldDB" id="A0A4R2R4P6"/>
<dbReference type="Gene3D" id="3.10.180.10">
    <property type="entry name" value="2,3-Dihydroxybiphenyl 1,2-Dioxygenase, domain 1"/>
    <property type="match status" value="1"/>
</dbReference>
<dbReference type="Pfam" id="PF00903">
    <property type="entry name" value="Glyoxalase"/>
    <property type="match status" value="1"/>
</dbReference>
<dbReference type="Proteomes" id="UP000294911">
    <property type="component" value="Unassembled WGS sequence"/>
</dbReference>
<comment type="caution">
    <text evidence="2">The sequence shown here is derived from an EMBL/GenBank/DDBJ whole genome shotgun (WGS) entry which is preliminary data.</text>
</comment>
<dbReference type="EMBL" id="SLXQ01000001">
    <property type="protein sequence ID" value="TCP56749.1"/>
    <property type="molecule type" value="Genomic_DNA"/>
</dbReference>
<dbReference type="InterPro" id="IPR004360">
    <property type="entry name" value="Glyas_Fos-R_dOase_dom"/>
</dbReference>